<evidence type="ECO:0000313" key="3">
    <source>
        <dbReference type="EMBL" id="CAI5711412.1"/>
    </source>
</evidence>
<reference evidence="3" key="2">
    <citation type="submission" date="2022-12" db="EMBL/GenBank/DDBJ databases">
        <authorList>
            <person name="Webb A."/>
        </authorList>
    </citation>
    <scope>NUCLEOTIDE SEQUENCE</scope>
    <source>
        <strain evidence="3">Pf2</strain>
    </source>
</reference>
<comment type="caution">
    <text evidence="3">The sequence shown here is derived from an EMBL/GenBank/DDBJ whole genome shotgun (WGS) entry which is preliminary data.</text>
</comment>
<dbReference type="AlphaFoldDB" id="A0AAV0T245"/>
<organism evidence="3 5">
    <name type="scientific">Peronospora farinosa</name>
    <dbReference type="NCBI Taxonomy" id="134698"/>
    <lineage>
        <taxon>Eukaryota</taxon>
        <taxon>Sar</taxon>
        <taxon>Stramenopiles</taxon>
        <taxon>Oomycota</taxon>
        <taxon>Peronosporomycetes</taxon>
        <taxon>Peronosporales</taxon>
        <taxon>Peronosporaceae</taxon>
        <taxon>Peronospora</taxon>
    </lineage>
</organism>
<proteinExistence type="predicted"/>
<evidence type="ECO:0000256" key="1">
    <source>
        <dbReference type="SAM" id="MobiDB-lite"/>
    </source>
</evidence>
<dbReference type="Proteomes" id="UP001157938">
    <property type="component" value="Unassembled WGS sequence"/>
</dbReference>
<evidence type="ECO:0000313" key="5">
    <source>
        <dbReference type="Proteomes" id="UP001159659"/>
    </source>
</evidence>
<feature type="compositionally biased region" description="Basic and acidic residues" evidence="1">
    <location>
        <begin position="84"/>
        <end position="112"/>
    </location>
</feature>
<evidence type="ECO:0000313" key="2">
    <source>
        <dbReference type="EMBL" id="CAH0493606.1"/>
    </source>
</evidence>
<dbReference type="Proteomes" id="UP001159659">
    <property type="component" value="Unassembled WGS sequence"/>
</dbReference>
<accession>A0AAV0T245</accession>
<keyword evidence="4" id="KW-1185">Reference proteome</keyword>
<feature type="compositionally biased region" description="Polar residues" evidence="1">
    <location>
        <begin position="49"/>
        <end position="83"/>
    </location>
</feature>
<protein>
    <submittedName>
        <fullName evidence="3">Uncharacterized protein</fullName>
    </submittedName>
</protein>
<evidence type="ECO:0000313" key="4">
    <source>
        <dbReference type="Proteomes" id="UP001157938"/>
    </source>
</evidence>
<dbReference type="EMBL" id="CAKLBC010001797">
    <property type="protein sequence ID" value="CAH0493606.1"/>
    <property type="molecule type" value="Genomic_DNA"/>
</dbReference>
<dbReference type="EMBL" id="CANTFK010000270">
    <property type="protein sequence ID" value="CAI5711412.1"/>
    <property type="molecule type" value="Genomic_DNA"/>
</dbReference>
<reference evidence="2 4" key="1">
    <citation type="submission" date="2021-11" db="EMBL/GenBank/DDBJ databases">
        <authorList>
            <person name="Islam A."/>
            <person name="Islam S."/>
            <person name="Flora M.S."/>
            <person name="Rahman M."/>
            <person name="Ziaur R.M."/>
            <person name="Epstein J.H."/>
            <person name="Hassan M."/>
            <person name="Klassen M."/>
            <person name="Woodard K."/>
            <person name="Webb A."/>
            <person name="Webby R.J."/>
            <person name="El Zowalaty M.E."/>
        </authorList>
    </citation>
    <scope>NUCLEOTIDE SEQUENCE [LARGE SCALE GENOMIC DNA]</scope>
    <source>
        <strain evidence="2">Pf1</strain>
    </source>
</reference>
<feature type="compositionally biased region" description="Polar residues" evidence="1">
    <location>
        <begin position="124"/>
        <end position="135"/>
    </location>
</feature>
<sequence length="135" mass="15593">MLMANRPSILRHYHYTQIPPIRRPVVSIERGTRRAQNMLDEDWRETSKPTEQPTYHYSQYQAPQPARSSSSRTGYSWQRLQETIQRESRAHGITNDKDESAYEDTDTCKAEESETPTDGVEVTGSRSSRTRSCLA</sequence>
<name>A0AAV0T245_9STRA</name>
<feature type="region of interest" description="Disordered" evidence="1">
    <location>
        <begin position="29"/>
        <end position="135"/>
    </location>
</feature>
<gene>
    <name evidence="2" type="ORF">PFR001_LOCUS8728</name>
    <name evidence="3" type="ORF">PFR002_LOCUS2377</name>
</gene>